<evidence type="ECO:0000313" key="3">
    <source>
        <dbReference type="EMBL" id="MDQ0438347.1"/>
    </source>
</evidence>
<dbReference type="SMART" id="SM00342">
    <property type="entry name" value="HTH_ARAC"/>
    <property type="match status" value="1"/>
</dbReference>
<name>A0ABU0H7R6_9HYPH</name>
<feature type="domain" description="HTH araC/xylS-type" evidence="2">
    <location>
        <begin position="233"/>
        <end position="331"/>
    </location>
</feature>
<reference evidence="3 4" key="1">
    <citation type="submission" date="2023-07" db="EMBL/GenBank/DDBJ databases">
        <title>Genomic Encyclopedia of Type Strains, Phase IV (KMG-IV): sequencing the most valuable type-strain genomes for metagenomic binning, comparative biology and taxonomic classification.</title>
        <authorList>
            <person name="Goeker M."/>
        </authorList>
    </citation>
    <scope>NUCLEOTIDE SEQUENCE [LARGE SCALE GENOMIC DNA]</scope>
    <source>
        <strain evidence="3 4">B6-8</strain>
    </source>
</reference>
<gene>
    <name evidence="3" type="ORF">QO014_002739</name>
</gene>
<dbReference type="PROSITE" id="PS01124">
    <property type="entry name" value="HTH_ARAC_FAMILY_2"/>
    <property type="match status" value="1"/>
</dbReference>
<organism evidence="3 4">
    <name type="scientific">Kaistia dalseonensis</name>
    <dbReference type="NCBI Taxonomy" id="410840"/>
    <lineage>
        <taxon>Bacteria</taxon>
        <taxon>Pseudomonadati</taxon>
        <taxon>Pseudomonadota</taxon>
        <taxon>Alphaproteobacteria</taxon>
        <taxon>Hyphomicrobiales</taxon>
        <taxon>Kaistiaceae</taxon>
        <taxon>Kaistia</taxon>
    </lineage>
</organism>
<evidence type="ECO:0000313" key="4">
    <source>
        <dbReference type="Proteomes" id="UP001241603"/>
    </source>
</evidence>
<dbReference type="Proteomes" id="UP001241603">
    <property type="component" value="Unassembled WGS sequence"/>
</dbReference>
<comment type="caution">
    <text evidence="3">The sequence shown here is derived from an EMBL/GenBank/DDBJ whole genome shotgun (WGS) entry which is preliminary data.</text>
</comment>
<evidence type="ECO:0000259" key="2">
    <source>
        <dbReference type="PROSITE" id="PS01124"/>
    </source>
</evidence>
<sequence length="332" mass="35735">MATSIPLIRAAPLQIILRWLDAQGRPAGDRLRAVDLAYVARCSAELPIPLLPALRLLRLLALVEGPDIAARIISQSNVADFGNFGRVILGSDTPRHALNRIVAALPRYSTHEYVAVEPIAGGLCVRVGWSLVLDDERMHLSQQFAASLVCGLYAATCRGQTPPRSLRMRRHPDFGIEHLRPLLGPSLASTDAATLEIDLDDAVLDAPLSFGAKGLALPDSDWVPLRGDGSFNHSARLVLAAMVIDPPVTIQRLALAAGMSSRSLQRVLTAEGTNFRRLRDETHEAKALGALKDGYRNLSAVAGHLGYSEQSSLSRAVRRWTGAPPGHIASKG</sequence>
<dbReference type="PANTHER" id="PTHR47894">
    <property type="entry name" value="HTH-TYPE TRANSCRIPTIONAL REGULATOR GADX"/>
    <property type="match status" value="1"/>
</dbReference>
<protein>
    <submittedName>
        <fullName evidence="3">AraC-like DNA-binding protein</fullName>
    </submittedName>
</protein>
<dbReference type="EMBL" id="JAUSVO010000003">
    <property type="protein sequence ID" value="MDQ0438347.1"/>
    <property type="molecule type" value="Genomic_DNA"/>
</dbReference>
<evidence type="ECO:0000256" key="1">
    <source>
        <dbReference type="ARBA" id="ARBA00023125"/>
    </source>
</evidence>
<keyword evidence="1" id="KW-0238">DNA-binding</keyword>
<dbReference type="Pfam" id="PF12833">
    <property type="entry name" value="HTH_18"/>
    <property type="match status" value="1"/>
</dbReference>
<proteinExistence type="predicted"/>
<dbReference type="RefSeq" id="WP_266349236.1">
    <property type="nucleotide sequence ID" value="NZ_JAPKNG010000003.1"/>
</dbReference>
<dbReference type="PANTHER" id="PTHR47894:SF4">
    <property type="entry name" value="HTH-TYPE TRANSCRIPTIONAL REGULATOR GADX"/>
    <property type="match status" value="1"/>
</dbReference>
<keyword evidence="4" id="KW-1185">Reference proteome</keyword>
<dbReference type="InterPro" id="IPR018060">
    <property type="entry name" value="HTH_AraC"/>
</dbReference>
<accession>A0ABU0H7R6</accession>
<dbReference type="Gene3D" id="1.10.10.60">
    <property type="entry name" value="Homeodomain-like"/>
    <property type="match status" value="1"/>
</dbReference>